<organism evidence="5 6">
    <name type="scientific">Aspergillus leporis</name>
    <dbReference type="NCBI Taxonomy" id="41062"/>
    <lineage>
        <taxon>Eukaryota</taxon>
        <taxon>Fungi</taxon>
        <taxon>Dikarya</taxon>
        <taxon>Ascomycota</taxon>
        <taxon>Pezizomycotina</taxon>
        <taxon>Eurotiomycetes</taxon>
        <taxon>Eurotiomycetidae</taxon>
        <taxon>Eurotiales</taxon>
        <taxon>Aspergillaceae</taxon>
        <taxon>Aspergillus</taxon>
        <taxon>Aspergillus subgen. Circumdati</taxon>
    </lineage>
</organism>
<dbReference type="InterPro" id="IPR036291">
    <property type="entry name" value="NAD(P)-bd_dom_sf"/>
</dbReference>
<proteinExistence type="inferred from homology"/>
<keyword evidence="3" id="KW-0560">Oxidoreductase</keyword>
<dbReference type="Gene3D" id="3.40.50.720">
    <property type="entry name" value="NAD(P)-binding Rossmann-like Domain"/>
    <property type="match status" value="1"/>
</dbReference>
<dbReference type="PANTHER" id="PTHR47706:SF4">
    <property type="entry name" value="NMRA-LIKE DOMAIN-CONTAINING PROTEIN"/>
    <property type="match status" value="1"/>
</dbReference>
<dbReference type="Pfam" id="PF13460">
    <property type="entry name" value="NAD_binding_10"/>
    <property type="match status" value="1"/>
</dbReference>
<gene>
    <name evidence="5" type="ORF">BDV29DRAFT_186603</name>
</gene>
<dbReference type="PANTHER" id="PTHR47706">
    <property type="entry name" value="NMRA-LIKE FAMILY PROTEIN"/>
    <property type="match status" value="1"/>
</dbReference>
<accession>A0A5N5WG49</accession>
<evidence type="ECO:0000259" key="4">
    <source>
        <dbReference type="Pfam" id="PF13460"/>
    </source>
</evidence>
<evidence type="ECO:0000256" key="3">
    <source>
        <dbReference type="ARBA" id="ARBA00023002"/>
    </source>
</evidence>
<evidence type="ECO:0000313" key="6">
    <source>
        <dbReference type="Proteomes" id="UP000326565"/>
    </source>
</evidence>
<feature type="domain" description="NAD(P)-binding" evidence="4">
    <location>
        <begin position="7"/>
        <end position="144"/>
    </location>
</feature>
<dbReference type="OrthoDB" id="419598at2759"/>
<evidence type="ECO:0000256" key="1">
    <source>
        <dbReference type="ARBA" id="ARBA00005725"/>
    </source>
</evidence>
<name>A0A5N5WG49_9EURO</name>
<evidence type="ECO:0000256" key="2">
    <source>
        <dbReference type="ARBA" id="ARBA00022857"/>
    </source>
</evidence>
<dbReference type="GO" id="GO:0016491">
    <property type="term" value="F:oxidoreductase activity"/>
    <property type="evidence" value="ECO:0007669"/>
    <property type="project" value="UniProtKB-KW"/>
</dbReference>
<comment type="similarity">
    <text evidence="1">Belongs to the NmrA-type oxidoreductase family. Isoflavone reductase subfamily.</text>
</comment>
<reference evidence="5 6" key="1">
    <citation type="submission" date="2019-04" db="EMBL/GenBank/DDBJ databases">
        <title>Friends and foes A comparative genomics study of 23 Aspergillus species from section Flavi.</title>
        <authorList>
            <consortium name="DOE Joint Genome Institute"/>
            <person name="Kjaerbolling I."/>
            <person name="Vesth T."/>
            <person name="Frisvad J.C."/>
            <person name="Nybo J.L."/>
            <person name="Theobald S."/>
            <person name="Kildgaard S."/>
            <person name="Isbrandt T."/>
            <person name="Kuo A."/>
            <person name="Sato A."/>
            <person name="Lyhne E.K."/>
            <person name="Kogle M.E."/>
            <person name="Wiebenga A."/>
            <person name="Kun R.S."/>
            <person name="Lubbers R.J."/>
            <person name="Makela M.R."/>
            <person name="Barry K."/>
            <person name="Chovatia M."/>
            <person name="Clum A."/>
            <person name="Daum C."/>
            <person name="Haridas S."/>
            <person name="He G."/>
            <person name="LaButti K."/>
            <person name="Lipzen A."/>
            <person name="Mondo S."/>
            <person name="Riley R."/>
            <person name="Salamov A."/>
            <person name="Simmons B.A."/>
            <person name="Magnuson J.K."/>
            <person name="Henrissat B."/>
            <person name="Mortensen U.H."/>
            <person name="Larsen T.O."/>
            <person name="Devries R.P."/>
            <person name="Grigoriev I.V."/>
            <person name="Machida M."/>
            <person name="Baker S.E."/>
            <person name="Andersen M.R."/>
        </authorList>
    </citation>
    <scope>NUCLEOTIDE SEQUENCE [LARGE SCALE GENOMIC DNA]</scope>
    <source>
        <strain evidence="5 6">CBS 151.66</strain>
    </source>
</reference>
<dbReference type="AlphaFoldDB" id="A0A5N5WG49"/>
<keyword evidence="6" id="KW-1185">Reference proteome</keyword>
<dbReference type="InterPro" id="IPR051609">
    <property type="entry name" value="NmrA/Isoflavone_reductase-like"/>
</dbReference>
<protein>
    <submittedName>
        <fullName evidence="5">NAD(P)-binding protein</fullName>
    </submittedName>
</protein>
<evidence type="ECO:0000313" key="5">
    <source>
        <dbReference type="EMBL" id="KAB8067188.1"/>
    </source>
</evidence>
<sequence>MKVALIAVGDLARYFVEILQERGHEILAISRSRKTYLETLQVRQLETDYNEADLVTMLADCDAAICTLRVGVPEYVAIHQAILRACQQSSTCKRLIPATWAGNIEDHPDEPIDVSDQIAVVLDALRSQSNVRWSSVSPGWYMDYIVPGRQRFMSSLGEMWPQNLDEKTFTLYGDGTQMVNFTSARDTARATVRLLEHNKDEWEDFTFISGAQMSWKDLAHFIQTRDPDYTLRRKSLSASIKQYCARESLESYGAAILELWGHSAGVRFDWDKVELHRAKFFPDLKFRNVQDLVEEAASNLNQVV</sequence>
<dbReference type="Proteomes" id="UP000326565">
    <property type="component" value="Unassembled WGS sequence"/>
</dbReference>
<dbReference type="InterPro" id="IPR016040">
    <property type="entry name" value="NAD(P)-bd_dom"/>
</dbReference>
<dbReference type="EMBL" id="ML732541">
    <property type="protein sequence ID" value="KAB8067188.1"/>
    <property type="molecule type" value="Genomic_DNA"/>
</dbReference>
<keyword evidence="2" id="KW-0521">NADP</keyword>
<dbReference type="SUPFAM" id="SSF51735">
    <property type="entry name" value="NAD(P)-binding Rossmann-fold domains"/>
    <property type="match status" value="1"/>
</dbReference>